<name>A0AAV1C517_OLDCO</name>
<feature type="signal peptide" evidence="7">
    <location>
        <begin position="1"/>
        <end position="22"/>
    </location>
</feature>
<feature type="transmembrane region" description="Helical" evidence="6">
    <location>
        <begin position="86"/>
        <end position="106"/>
    </location>
</feature>
<dbReference type="PRINTS" id="PR01000">
    <property type="entry name" value="SREBPS2PTASE"/>
</dbReference>
<feature type="domain" description="Peptidase M50" evidence="8">
    <location>
        <begin position="65"/>
        <end position="439"/>
    </location>
</feature>
<feature type="transmembrane region" description="Helical" evidence="6">
    <location>
        <begin position="118"/>
        <end position="146"/>
    </location>
</feature>
<gene>
    <name evidence="9" type="ORF">OLC1_LOCUS2834</name>
</gene>
<keyword evidence="4 6" id="KW-0472">Membrane</keyword>
<proteinExistence type="predicted"/>
<evidence type="ECO:0000256" key="5">
    <source>
        <dbReference type="ARBA" id="ARBA00032658"/>
    </source>
</evidence>
<keyword evidence="10" id="KW-1185">Reference proteome</keyword>
<evidence type="ECO:0000256" key="4">
    <source>
        <dbReference type="ARBA" id="ARBA00023136"/>
    </source>
</evidence>
<dbReference type="GO" id="GO:1905897">
    <property type="term" value="P:regulation of response to endoplasmic reticulum stress"/>
    <property type="evidence" value="ECO:0007669"/>
    <property type="project" value="TreeGrafter"/>
</dbReference>
<dbReference type="GO" id="GO:0016020">
    <property type="term" value="C:membrane"/>
    <property type="evidence" value="ECO:0007669"/>
    <property type="project" value="InterPro"/>
</dbReference>
<dbReference type="PANTHER" id="PTHR13325">
    <property type="entry name" value="PROTEASE M50 MEMBRANE-BOUND TRANSCRIPTION FACTOR SITE 2 PROTEASE"/>
    <property type="match status" value="1"/>
</dbReference>
<dbReference type="InterPro" id="IPR001193">
    <property type="entry name" value="MBTPS2"/>
</dbReference>
<dbReference type="Proteomes" id="UP001161247">
    <property type="component" value="Chromosome 1"/>
</dbReference>
<evidence type="ECO:0000256" key="3">
    <source>
        <dbReference type="ARBA" id="ARBA00022989"/>
    </source>
</evidence>
<keyword evidence="2 6" id="KW-0812">Transmembrane</keyword>
<feature type="chain" id="PRO_5043505492" description="Endopeptidase S2P" evidence="7">
    <location>
        <begin position="23"/>
        <end position="465"/>
    </location>
</feature>
<evidence type="ECO:0000313" key="9">
    <source>
        <dbReference type="EMBL" id="CAI9090746.1"/>
    </source>
</evidence>
<evidence type="ECO:0000256" key="1">
    <source>
        <dbReference type="ARBA" id="ARBA00004127"/>
    </source>
</evidence>
<evidence type="ECO:0000256" key="7">
    <source>
        <dbReference type="SAM" id="SignalP"/>
    </source>
</evidence>
<reference evidence="9" key="1">
    <citation type="submission" date="2023-03" db="EMBL/GenBank/DDBJ databases">
        <authorList>
            <person name="Julca I."/>
        </authorList>
    </citation>
    <scope>NUCLEOTIDE SEQUENCE</scope>
</reference>
<dbReference type="GO" id="GO:0004222">
    <property type="term" value="F:metalloendopeptidase activity"/>
    <property type="evidence" value="ECO:0007669"/>
    <property type="project" value="InterPro"/>
</dbReference>
<sequence>MGFSLSLLVGVLLILLWELGGALHLHSVNNSFNGLLNGFVFGFYSSISEAFISLTDIGYICLSSIVSVFIHEVGHALAAASEGIQMEYIAVFLAALFPGALVAFNLEVLQALPRNAALRIYCAGIWHNAAFCVVCSLILFLLPLVLEPFYLYGESPMVLNVSQKSPLAGHLAPGDLIVSLGSTRVHSVQEWKDTIALFNVQMLQIGSSRDFESSLAIRGRTGYCVPSYLIRGSIEIQTEWHVNDTTCPSELFPFVSIPCVNSHNFDGVTSKDNHFEGTGSIRCLNPKDVIKLKNCGNHDRSSCSCLEDESCLSPVQKPGLAWVEITYSRPSVCQKSQMNSFPEHKPHKSGEMNCTSTFTFLGDIITLGHALRLTSYQPRWSINFGSSLPTVLEKLCVYAFHVSLALALLNSLPVYFLDGECILEVILQHSSFLRQRTRRRLLQWILAGGTFVSVLVFIQTFLFVW</sequence>
<protein>
    <recommendedName>
        <fullName evidence="5">Endopeptidase S2P</fullName>
    </recommendedName>
</protein>
<dbReference type="GO" id="GO:0005737">
    <property type="term" value="C:cytoplasm"/>
    <property type="evidence" value="ECO:0007669"/>
    <property type="project" value="TreeGrafter"/>
</dbReference>
<evidence type="ECO:0000259" key="8">
    <source>
        <dbReference type="Pfam" id="PF02163"/>
    </source>
</evidence>
<dbReference type="Pfam" id="PF02163">
    <property type="entry name" value="Peptidase_M50"/>
    <property type="match status" value="1"/>
</dbReference>
<feature type="transmembrane region" description="Helical" evidence="6">
    <location>
        <begin position="441"/>
        <end position="464"/>
    </location>
</feature>
<keyword evidence="3 6" id="KW-1133">Transmembrane helix</keyword>
<evidence type="ECO:0000256" key="6">
    <source>
        <dbReference type="SAM" id="Phobius"/>
    </source>
</evidence>
<dbReference type="InterPro" id="IPR008915">
    <property type="entry name" value="Peptidase_M50"/>
</dbReference>
<dbReference type="AlphaFoldDB" id="A0AAV1C517"/>
<dbReference type="GO" id="GO:0012505">
    <property type="term" value="C:endomembrane system"/>
    <property type="evidence" value="ECO:0007669"/>
    <property type="project" value="UniProtKB-SubCell"/>
</dbReference>
<dbReference type="GO" id="GO:0031293">
    <property type="term" value="P:membrane protein intracellular domain proteolysis"/>
    <property type="evidence" value="ECO:0007669"/>
    <property type="project" value="TreeGrafter"/>
</dbReference>
<accession>A0AAV1C517</accession>
<dbReference type="PANTHER" id="PTHR13325:SF3">
    <property type="entry name" value="MEMBRANE-BOUND TRANSCRIPTION FACTOR SITE-2 PROTEASE"/>
    <property type="match status" value="1"/>
</dbReference>
<dbReference type="EMBL" id="OX459118">
    <property type="protein sequence ID" value="CAI9090746.1"/>
    <property type="molecule type" value="Genomic_DNA"/>
</dbReference>
<comment type="subcellular location">
    <subcellularLocation>
        <location evidence="1">Endomembrane system</location>
        <topology evidence="1">Multi-pass membrane protein</topology>
    </subcellularLocation>
</comment>
<evidence type="ECO:0000256" key="2">
    <source>
        <dbReference type="ARBA" id="ARBA00022692"/>
    </source>
</evidence>
<evidence type="ECO:0000313" key="10">
    <source>
        <dbReference type="Proteomes" id="UP001161247"/>
    </source>
</evidence>
<keyword evidence="7" id="KW-0732">Signal</keyword>
<organism evidence="9 10">
    <name type="scientific">Oldenlandia corymbosa var. corymbosa</name>
    <dbReference type="NCBI Taxonomy" id="529605"/>
    <lineage>
        <taxon>Eukaryota</taxon>
        <taxon>Viridiplantae</taxon>
        <taxon>Streptophyta</taxon>
        <taxon>Embryophyta</taxon>
        <taxon>Tracheophyta</taxon>
        <taxon>Spermatophyta</taxon>
        <taxon>Magnoliopsida</taxon>
        <taxon>eudicotyledons</taxon>
        <taxon>Gunneridae</taxon>
        <taxon>Pentapetalae</taxon>
        <taxon>asterids</taxon>
        <taxon>lamiids</taxon>
        <taxon>Gentianales</taxon>
        <taxon>Rubiaceae</taxon>
        <taxon>Rubioideae</taxon>
        <taxon>Spermacoceae</taxon>
        <taxon>Hedyotis-Oldenlandia complex</taxon>
        <taxon>Oldenlandia</taxon>
    </lineage>
</organism>